<evidence type="ECO:0000313" key="1">
    <source>
        <dbReference type="EMBL" id="KAI4821765.1"/>
    </source>
</evidence>
<proteinExistence type="predicted"/>
<gene>
    <name evidence="1" type="ORF">KUCAC02_007348</name>
</gene>
<sequence>HVSVWSVDWKARWETLTHNLLLTAEVWLNKDTDNKEGKMRGGCDEPTITLRWK</sequence>
<reference evidence="1" key="1">
    <citation type="submission" date="2022-05" db="EMBL/GenBank/DDBJ databases">
        <title>Chromosome-level genome of Chaenocephalus aceratus.</title>
        <authorList>
            <person name="Park H."/>
        </authorList>
    </citation>
    <scope>NUCLEOTIDE SEQUENCE</scope>
    <source>
        <strain evidence="1">KU_202001</strain>
    </source>
</reference>
<comment type="caution">
    <text evidence="1">The sequence shown here is derived from an EMBL/GenBank/DDBJ whole genome shotgun (WGS) entry which is preliminary data.</text>
</comment>
<feature type="non-terminal residue" evidence="1">
    <location>
        <position position="53"/>
    </location>
</feature>
<dbReference type="EMBL" id="CM043792">
    <property type="protein sequence ID" value="KAI4821765.1"/>
    <property type="molecule type" value="Genomic_DNA"/>
</dbReference>
<name>A0ACB9X5E9_CHAAC</name>
<keyword evidence="2" id="KW-1185">Reference proteome</keyword>
<dbReference type="Proteomes" id="UP001057452">
    <property type="component" value="Chromosome 8"/>
</dbReference>
<evidence type="ECO:0000313" key="2">
    <source>
        <dbReference type="Proteomes" id="UP001057452"/>
    </source>
</evidence>
<accession>A0ACB9X5E9</accession>
<feature type="non-terminal residue" evidence="1">
    <location>
        <position position="1"/>
    </location>
</feature>
<protein>
    <submittedName>
        <fullName evidence="1">Uncharacterized protein</fullName>
    </submittedName>
</protein>
<organism evidence="1 2">
    <name type="scientific">Chaenocephalus aceratus</name>
    <name type="common">Blackfin icefish</name>
    <name type="synonym">Chaenichthys aceratus</name>
    <dbReference type="NCBI Taxonomy" id="36190"/>
    <lineage>
        <taxon>Eukaryota</taxon>
        <taxon>Metazoa</taxon>
        <taxon>Chordata</taxon>
        <taxon>Craniata</taxon>
        <taxon>Vertebrata</taxon>
        <taxon>Euteleostomi</taxon>
        <taxon>Actinopterygii</taxon>
        <taxon>Neopterygii</taxon>
        <taxon>Teleostei</taxon>
        <taxon>Neoteleostei</taxon>
        <taxon>Acanthomorphata</taxon>
        <taxon>Eupercaria</taxon>
        <taxon>Perciformes</taxon>
        <taxon>Notothenioidei</taxon>
        <taxon>Channichthyidae</taxon>
        <taxon>Chaenocephalus</taxon>
    </lineage>
</organism>